<dbReference type="Pfam" id="PF01548">
    <property type="entry name" value="DEDD_Tnp_IS110"/>
    <property type="match status" value="1"/>
</dbReference>
<dbReference type="OrthoDB" id="9790935at2"/>
<dbReference type="Pfam" id="PF02371">
    <property type="entry name" value="Transposase_20"/>
    <property type="match status" value="1"/>
</dbReference>
<evidence type="ECO:0000259" key="2">
    <source>
        <dbReference type="Pfam" id="PF01548"/>
    </source>
</evidence>
<dbReference type="RefSeq" id="WP_069699259.1">
    <property type="nucleotide sequence ID" value="NZ_JAGGMA010000042.1"/>
</dbReference>
<reference evidence="4 5" key="1">
    <citation type="submission" date="2016-09" db="EMBL/GenBank/DDBJ databases">
        <authorList>
            <person name="Capua I."/>
            <person name="De Benedictis P."/>
            <person name="Joannis T."/>
            <person name="Lombin L.H."/>
            <person name="Cattoli G."/>
        </authorList>
    </citation>
    <scope>NUCLEOTIDE SEQUENCE [LARGE SCALE GENOMIC DNA]</scope>
    <source>
        <strain evidence="4 5">LMG 25899</strain>
    </source>
</reference>
<dbReference type="GO" id="GO:0003677">
    <property type="term" value="F:DNA binding"/>
    <property type="evidence" value="ECO:0007669"/>
    <property type="project" value="InterPro"/>
</dbReference>
<sequence>MDRTKYLYVGMDIHKETHTAVLLNYLEEKLGEIKIKNTLQGFHKLEDYVLKQKGELMPVFGLEDVTHYGRTLSIFLLDREYPVKEVNPSLSYMERMSYASTKKNDTWDAQCISAVLMRRSHLLPDANPQDYYWTMRHLVNRRNALVKASTKLMQQFHEQIQTAYPNYKGFFKELDCRTSLTFFEHYPSPKYLENVSEDELGAFLRVPSHNTCSTNRARKILDLVAQETTKERDYQFARNTVIQSITRQLRAYQREIKELERTEKQMYQKLGYQLETMPGIDIVTACALVGHIGDIERFQNSDKLANYAGVAPLRFSSAGKGKDVQNKSQGNRKLYSTLYFLAIQQIYLTNKGKPRNPVFRAYFERKVSEGKTKIQALLCIMRKLVKIIYSMMKQKTAYKLPEIEEKIAC</sequence>
<feature type="domain" description="Transposase IS116/IS110/IS902 C-terminal" evidence="3">
    <location>
        <begin position="273"/>
        <end position="346"/>
    </location>
</feature>
<dbReference type="InterPro" id="IPR047650">
    <property type="entry name" value="Transpos_IS110"/>
</dbReference>
<comment type="caution">
    <text evidence="4">The sequence shown here is derived from an EMBL/GenBank/DDBJ whole genome shotgun (WGS) entry which is preliminary data.</text>
</comment>
<accession>A0A1E5KV49</accession>
<organism evidence="4 5">
    <name type="scientific">Enterococcus rivorum</name>
    <dbReference type="NCBI Taxonomy" id="762845"/>
    <lineage>
        <taxon>Bacteria</taxon>
        <taxon>Bacillati</taxon>
        <taxon>Bacillota</taxon>
        <taxon>Bacilli</taxon>
        <taxon>Lactobacillales</taxon>
        <taxon>Enterococcaceae</taxon>
        <taxon>Enterococcus</taxon>
    </lineage>
</organism>
<dbReference type="EMBL" id="MIEK01000035">
    <property type="protein sequence ID" value="OEH81755.1"/>
    <property type="molecule type" value="Genomic_DNA"/>
</dbReference>
<proteinExistence type="predicted"/>
<dbReference type="PANTHER" id="PTHR33055:SF3">
    <property type="entry name" value="PUTATIVE TRANSPOSASE FOR IS117-RELATED"/>
    <property type="match status" value="1"/>
</dbReference>
<dbReference type="NCBIfam" id="NF033542">
    <property type="entry name" value="transpos_IS110"/>
    <property type="match status" value="1"/>
</dbReference>
<feature type="coiled-coil region" evidence="1">
    <location>
        <begin position="242"/>
        <end position="269"/>
    </location>
</feature>
<evidence type="ECO:0000256" key="1">
    <source>
        <dbReference type="SAM" id="Coils"/>
    </source>
</evidence>
<dbReference type="Proteomes" id="UP000095256">
    <property type="component" value="Unassembled WGS sequence"/>
</dbReference>
<dbReference type="GO" id="GO:0004803">
    <property type="term" value="F:transposase activity"/>
    <property type="evidence" value="ECO:0007669"/>
    <property type="project" value="InterPro"/>
</dbReference>
<dbReference type="GO" id="GO:0006313">
    <property type="term" value="P:DNA transposition"/>
    <property type="evidence" value="ECO:0007669"/>
    <property type="project" value="InterPro"/>
</dbReference>
<evidence type="ECO:0000313" key="4">
    <source>
        <dbReference type="EMBL" id="OEH81755.1"/>
    </source>
</evidence>
<dbReference type="STRING" id="762845.BCR26_15400"/>
<gene>
    <name evidence="4" type="ORF">BCR26_15400</name>
</gene>
<dbReference type="InterPro" id="IPR003346">
    <property type="entry name" value="Transposase_20"/>
</dbReference>
<feature type="domain" description="Transposase IS110-like N-terminal" evidence="2">
    <location>
        <begin position="9"/>
        <end position="165"/>
    </location>
</feature>
<dbReference type="InterPro" id="IPR002525">
    <property type="entry name" value="Transp_IS110-like_N"/>
</dbReference>
<keyword evidence="1" id="KW-0175">Coiled coil</keyword>
<keyword evidence="5" id="KW-1185">Reference proteome</keyword>
<evidence type="ECO:0000259" key="3">
    <source>
        <dbReference type="Pfam" id="PF02371"/>
    </source>
</evidence>
<evidence type="ECO:0000313" key="5">
    <source>
        <dbReference type="Proteomes" id="UP000095256"/>
    </source>
</evidence>
<name>A0A1E5KV49_9ENTE</name>
<dbReference type="AlphaFoldDB" id="A0A1E5KV49"/>
<protein>
    <submittedName>
        <fullName evidence="4">IS110 family transposase</fullName>
    </submittedName>
</protein>
<dbReference type="PANTHER" id="PTHR33055">
    <property type="entry name" value="TRANSPOSASE FOR INSERTION SEQUENCE ELEMENT IS1111A"/>
    <property type="match status" value="1"/>
</dbReference>